<dbReference type="EMBL" id="VXIV02003138">
    <property type="protein sequence ID" value="KAF6021069.1"/>
    <property type="molecule type" value="Genomic_DNA"/>
</dbReference>
<comment type="caution">
    <text evidence="1">The sequence shown here is derived from an EMBL/GenBank/DDBJ whole genome shotgun (WGS) entry which is preliminary data.</text>
</comment>
<dbReference type="Proteomes" id="UP000593567">
    <property type="component" value="Unassembled WGS sequence"/>
</dbReference>
<organism evidence="1 2">
    <name type="scientific">Bugula neritina</name>
    <name type="common">Brown bryozoan</name>
    <name type="synonym">Sertularia neritina</name>
    <dbReference type="NCBI Taxonomy" id="10212"/>
    <lineage>
        <taxon>Eukaryota</taxon>
        <taxon>Metazoa</taxon>
        <taxon>Spiralia</taxon>
        <taxon>Lophotrochozoa</taxon>
        <taxon>Bryozoa</taxon>
        <taxon>Gymnolaemata</taxon>
        <taxon>Cheilostomatida</taxon>
        <taxon>Flustrina</taxon>
        <taxon>Buguloidea</taxon>
        <taxon>Bugulidae</taxon>
        <taxon>Bugula</taxon>
    </lineage>
</organism>
<sequence>MSDNQTCTYLLSPATLPGYLGWSFMFETGCKPNCLKWEVISLGMLLFSVASSQVVLTDCCLMVGLCNIQSLSYNRCSLCFISIV</sequence>
<reference evidence="1" key="1">
    <citation type="submission" date="2020-06" db="EMBL/GenBank/DDBJ databases">
        <title>Draft genome of Bugula neritina, a colonial animal packing powerful symbionts and potential medicines.</title>
        <authorList>
            <person name="Rayko M."/>
        </authorList>
    </citation>
    <scope>NUCLEOTIDE SEQUENCE [LARGE SCALE GENOMIC DNA]</scope>
    <source>
        <strain evidence="1">Kwan_BN1</strain>
    </source>
</reference>
<keyword evidence="2" id="KW-1185">Reference proteome</keyword>
<dbReference type="AlphaFoldDB" id="A0A7J7J4G1"/>
<accession>A0A7J7J4G1</accession>
<gene>
    <name evidence="1" type="ORF">EB796_020608</name>
</gene>
<name>A0A7J7J4G1_BUGNE</name>
<evidence type="ECO:0000313" key="1">
    <source>
        <dbReference type="EMBL" id="KAF6021069.1"/>
    </source>
</evidence>
<protein>
    <submittedName>
        <fullName evidence="1">Uncharacterized protein</fullName>
    </submittedName>
</protein>
<proteinExistence type="predicted"/>
<evidence type="ECO:0000313" key="2">
    <source>
        <dbReference type="Proteomes" id="UP000593567"/>
    </source>
</evidence>